<reference evidence="2 3" key="1">
    <citation type="submission" date="2024-06" db="EMBL/GenBank/DDBJ databases">
        <title>A chromosome level genome sequence of Diviner's sage (Salvia divinorum).</title>
        <authorList>
            <person name="Ford S.A."/>
            <person name="Ro D.-K."/>
            <person name="Ness R.W."/>
            <person name="Phillips M.A."/>
        </authorList>
    </citation>
    <scope>NUCLEOTIDE SEQUENCE [LARGE SCALE GENOMIC DNA]</scope>
    <source>
        <strain evidence="2">SAF-2024a</strain>
        <tissue evidence="2">Leaf</tissue>
    </source>
</reference>
<accession>A0ABD1GLA9</accession>
<name>A0ABD1GLA9_SALDI</name>
<sequence>MENSSSENRLELDEDGTTLKHSIVQDGSTTTINDEEDNCSIMDELQTSGGTLFDTDSDSDSDSVVEEDNNSVEGSQFFRSIFLDT</sequence>
<protein>
    <submittedName>
        <fullName evidence="2">Uncharacterized protein</fullName>
    </submittedName>
</protein>
<feature type="region of interest" description="Disordered" evidence="1">
    <location>
        <begin position="1"/>
        <end position="71"/>
    </location>
</feature>
<dbReference type="Proteomes" id="UP001567538">
    <property type="component" value="Unassembled WGS sequence"/>
</dbReference>
<dbReference type="AlphaFoldDB" id="A0ABD1GLA9"/>
<evidence type="ECO:0000256" key="1">
    <source>
        <dbReference type="SAM" id="MobiDB-lite"/>
    </source>
</evidence>
<organism evidence="2 3">
    <name type="scientific">Salvia divinorum</name>
    <name type="common">Maria pastora</name>
    <name type="synonym">Diviner's sage</name>
    <dbReference type="NCBI Taxonomy" id="28513"/>
    <lineage>
        <taxon>Eukaryota</taxon>
        <taxon>Viridiplantae</taxon>
        <taxon>Streptophyta</taxon>
        <taxon>Embryophyta</taxon>
        <taxon>Tracheophyta</taxon>
        <taxon>Spermatophyta</taxon>
        <taxon>Magnoliopsida</taxon>
        <taxon>eudicotyledons</taxon>
        <taxon>Gunneridae</taxon>
        <taxon>Pentapetalae</taxon>
        <taxon>asterids</taxon>
        <taxon>lamiids</taxon>
        <taxon>Lamiales</taxon>
        <taxon>Lamiaceae</taxon>
        <taxon>Nepetoideae</taxon>
        <taxon>Mentheae</taxon>
        <taxon>Salviinae</taxon>
        <taxon>Salvia</taxon>
        <taxon>Salvia subgen. Calosphace</taxon>
    </lineage>
</organism>
<feature type="compositionally biased region" description="Acidic residues" evidence="1">
    <location>
        <begin position="55"/>
        <end position="70"/>
    </location>
</feature>
<dbReference type="EMBL" id="JBEAFC010000008">
    <property type="protein sequence ID" value="KAL1543731.1"/>
    <property type="molecule type" value="Genomic_DNA"/>
</dbReference>
<evidence type="ECO:0000313" key="3">
    <source>
        <dbReference type="Proteomes" id="UP001567538"/>
    </source>
</evidence>
<gene>
    <name evidence="2" type="ORF">AAHA92_20668</name>
</gene>
<proteinExistence type="predicted"/>
<comment type="caution">
    <text evidence="2">The sequence shown here is derived from an EMBL/GenBank/DDBJ whole genome shotgun (WGS) entry which is preliminary data.</text>
</comment>
<keyword evidence="3" id="KW-1185">Reference proteome</keyword>
<evidence type="ECO:0000313" key="2">
    <source>
        <dbReference type="EMBL" id="KAL1543731.1"/>
    </source>
</evidence>